<keyword evidence="2" id="KW-1185">Reference proteome</keyword>
<organism evidence="2 3">
    <name type="scientific">Ditylenchus dipsaci</name>
    <dbReference type="NCBI Taxonomy" id="166011"/>
    <lineage>
        <taxon>Eukaryota</taxon>
        <taxon>Metazoa</taxon>
        <taxon>Ecdysozoa</taxon>
        <taxon>Nematoda</taxon>
        <taxon>Chromadorea</taxon>
        <taxon>Rhabditida</taxon>
        <taxon>Tylenchina</taxon>
        <taxon>Tylenchomorpha</taxon>
        <taxon>Sphaerularioidea</taxon>
        <taxon>Anguinidae</taxon>
        <taxon>Anguininae</taxon>
        <taxon>Ditylenchus</taxon>
    </lineage>
</organism>
<keyword evidence="1" id="KW-0472">Membrane</keyword>
<keyword evidence="1" id="KW-0812">Transmembrane</keyword>
<sequence length="121" mass="13352">MLFLNNRPLDVGCDTKYGNEECTAPKYLQKITIVLVATDDDNNLWFCSIASTIGALGNEDSPVRVGNMASQINRPNREGSQEDNYTHFFIVLLIAEVVVLIIVGCLRCNLGPLKTCFRQGG</sequence>
<dbReference type="Proteomes" id="UP000887574">
    <property type="component" value="Unplaced"/>
</dbReference>
<name>A0A915EHS1_9BILA</name>
<dbReference type="AlphaFoldDB" id="A0A915EHS1"/>
<dbReference type="WBParaSite" id="jg6814">
    <property type="protein sequence ID" value="jg6814"/>
    <property type="gene ID" value="jg6814"/>
</dbReference>
<reference evidence="3" key="1">
    <citation type="submission" date="2022-11" db="UniProtKB">
        <authorList>
            <consortium name="WormBaseParasite"/>
        </authorList>
    </citation>
    <scope>IDENTIFICATION</scope>
</reference>
<evidence type="ECO:0000313" key="3">
    <source>
        <dbReference type="WBParaSite" id="jg6814"/>
    </source>
</evidence>
<keyword evidence="1" id="KW-1133">Transmembrane helix</keyword>
<evidence type="ECO:0000313" key="2">
    <source>
        <dbReference type="Proteomes" id="UP000887574"/>
    </source>
</evidence>
<proteinExistence type="predicted"/>
<protein>
    <submittedName>
        <fullName evidence="3">Uncharacterized protein</fullName>
    </submittedName>
</protein>
<accession>A0A915EHS1</accession>
<feature type="transmembrane region" description="Helical" evidence="1">
    <location>
        <begin position="85"/>
        <end position="106"/>
    </location>
</feature>
<evidence type="ECO:0000256" key="1">
    <source>
        <dbReference type="SAM" id="Phobius"/>
    </source>
</evidence>